<dbReference type="EMBL" id="JAJJMA010185037">
    <property type="protein sequence ID" value="MCL7037939.1"/>
    <property type="molecule type" value="Genomic_DNA"/>
</dbReference>
<reference evidence="1" key="1">
    <citation type="submission" date="2022-03" db="EMBL/GenBank/DDBJ databases">
        <title>A functionally conserved STORR gene fusion in Papaver species that diverged 16.8 million years ago.</title>
        <authorList>
            <person name="Catania T."/>
        </authorList>
    </citation>
    <scope>NUCLEOTIDE SEQUENCE</scope>
    <source>
        <strain evidence="1">S-191538</strain>
    </source>
</reference>
<accession>A0AA41VAU8</accession>
<gene>
    <name evidence="1" type="ORF">MKW94_011038</name>
</gene>
<keyword evidence="2" id="KW-1185">Reference proteome</keyword>
<evidence type="ECO:0000313" key="1">
    <source>
        <dbReference type="EMBL" id="MCL7037939.1"/>
    </source>
</evidence>
<dbReference type="AlphaFoldDB" id="A0AA41VAU8"/>
<feature type="non-terminal residue" evidence="1">
    <location>
        <position position="61"/>
    </location>
</feature>
<proteinExistence type="predicted"/>
<feature type="non-terminal residue" evidence="1">
    <location>
        <position position="1"/>
    </location>
</feature>
<sequence>AAFRILATGEVLGFSCAPNTSVKTRVGTRKIIDETSVEVPCFFNPLTTALEPSNRVWKDSM</sequence>
<comment type="caution">
    <text evidence="1">The sequence shown here is derived from an EMBL/GenBank/DDBJ whole genome shotgun (WGS) entry which is preliminary data.</text>
</comment>
<organism evidence="1 2">
    <name type="scientific">Papaver nudicaule</name>
    <name type="common">Iceland poppy</name>
    <dbReference type="NCBI Taxonomy" id="74823"/>
    <lineage>
        <taxon>Eukaryota</taxon>
        <taxon>Viridiplantae</taxon>
        <taxon>Streptophyta</taxon>
        <taxon>Embryophyta</taxon>
        <taxon>Tracheophyta</taxon>
        <taxon>Spermatophyta</taxon>
        <taxon>Magnoliopsida</taxon>
        <taxon>Ranunculales</taxon>
        <taxon>Papaveraceae</taxon>
        <taxon>Papaveroideae</taxon>
        <taxon>Papaver</taxon>
    </lineage>
</organism>
<protein>
    <submittedName>
        <fullName evidence="1">Uncharacterized protein</fullName>
    </submittedName>
</protein>
<dbReference type="Proteomes" id="UP001177140">
    <property type="component" value="Unassembled WGS sequence"/>
</dbReference>
<evidence type="ECO:0000313" key="2">
    <source>
        <dbReference type="Proteomes" id="UP001177140"/>
    </source>
</evidence>
<name>A0AA41VAU8_PAPNU</name>